<evidence type="ECO:0000259" key="2">
    <source>
        <dbReference type="Pfam" id="PF02272"/>
    </source>
</evidence>
<dbReference type="RefSeq" id="WP_144088084.1">
    <property type="nucleotide sequence ID" value="NZ_VMHE01000004.1"/>
</dbReference>
<dbReference type="InterPro" id="IPR001667">
    <property type="entry name" value="DDH_dom"/>
</dbReference>
<evidence type="ECO:0000259" key="1">
    <source>
        <dbReference type="Pfam" id="PF01368"/>
    </source>
</evidence>
<proteinExistence type="predicted"/>
<name>A0A556PQ10_9BACI</name>
<dbReference type="Gene3D" id="3.90.1640.10">
    <property type="entry name" value="inorganic pyrophosphatase (n-terminal core)"/>
    <property type="match status" value="1"/>
</dbReference>
<dbReference type="PANTHER" id="PTHR47618">
    <property type="entry name" value="BIFUNCTIONAL OLIGORIBONUCLEASE AND PAP PHOSPHATASE NRNA"/>
    <property type="match status" value="1"/>
</dbReference>
<dbReference type="InterPro" id="IPR051319">
    <property type="entry name" value="Oligoribo/pAp-PDE_c-di-AMP_PDE"/>
</dbReference>
<dbReference type="EMBL" id="VMHE01000004">
    <property type="protein sequence ID" value="TSJ66477.1"/>
    <property type="molecule type" value="Genomic_DNA"/>
</dbReference>
<dbReference type="Gene3D" id="3.10.310.30">
    <property type="match status" value="1"/>
</dbReference>
<accession>A0A556PQ10</accession>
<feature type="domain" description="DHHA1" evidence="2">
    <location>
        <begin position="227"/>
        <end position="310"/>
    </location>
</feature>
<dbReference type="AlphaFoldDB" id="A0A556PQ10"/>
<comment type="caution">
    <text evidence="3">The sequence shown here is derived from an EMBL/GenBank/DDBJ whole genome shotgun (WGS) entry which is preliminary data.</text>
</comment>
<organism evidence="3 4">
    <name type="scientific">Allobacillus salarius</name>
    <dbReference type="NCBI Taxonomy" id="1955272"/>
    <lineage>
        <taxon>Bacteria</taxon>
        <taxon>Bacillati</taxon>
        <taxon>Bacillota</taxon>
        <taxon>Bacilli</taxon>
        <taxon>Bacillales</taxon>
        <taxon>Bacillaceae</taxon>
        <taxon>Allobacillus</taxon>
    </lineage>
</organism>
<keyword evidence="4" id="KW-1185">Reference proteome</keyword>
<evidence type="ECO:0000313" key="4">
    <source>
        <dbReference type="Proteomes" id="UP000316425"/>
    </source>
</evidence>
<sequence>MTEQIIELIEKYNKIIIHRHERPDPDAYGSQAGLGEIIRQSFPDKKVLLAGEEEMSLNYLARLDDFSDKEYDGALVIVCDTANEERISDQRYSLGEVVVKIDHHPNREPYGDYMWVDPSASSTSEMIYELYVAGKERGFQLNREAARLLYAGIVGDTGRFLFPSSTNRTFEAARELVKYDFDRASLYDSMYQVPLKIARLKGHLLQQMEPRTSGAAVFRLSKSLLAEYGVTSEETHSFVGIAGDIQEVIAWVFFIEEDDVIRVRLRSKGPVINELASRYNGGGHPMASGAKVYTWNEADLLVKELDRVCEDYLAYSNIEQ</sequence>
<dbReference type="InterPro" id="IPR003156">
    <property type="entry name" value="DHHA1_dom"/>
</dbReference>
<evidence type="ECO:0000313" key="3">
    <source>
        <dbReference type="EMBL" id="TSJ66477.1"/>
    </source>
</evidence>
<dbReference type="GO" id="GO:0003676">
    <property type="term" value="F:nucleic acid binding"/>
    <property type="evidence" value="ECO:0007669"/>
    <property type="project" value="InterPro"/>
</dbReference>
<protein>
    <submittedName>
        <fullName evidence="3">Bifunctional oligoribonuclease/PAP phosphatase NrnA</fullName>
    </submittedName>
</protein>
<dbReference type="PANTHER" id="PTHR47618:SF1">
    <property type="entry name" value="BIFUNCTIONAL OLIGORIBONUCLEASE AND PAP PHOSPHATASE NRNA"/>
    <property type="match status" value="1"/>
</dbReference>
<dbReference type="Pfam" id="PF02272">
    <property type="entry name" value="DHHA1"/>
    <property type="match status" value="1"/>
</dbReference>
<dbReference type="SUPFAM" id="SSF64182">
    <property type="entry name" value="DHH phosphoesterases"/>
    <property type="match status" value="1"/>
</dbReference>
<dbReference type="InterPro" id="IPR038763">
    <property type="entry name" value="DHH_sf"/>
</dbReference>
<gene>
    <name evidence="3" type="ORF">FPQ13_04260</name>
</gene>
<dbReference type="OrthoDB" id="9803668at2"/>
<feature type="domain" description="DDH" evidence="1">
    <location>
        <begin position="14"/>
        <end position="153"/>
    </location>
</feature>
<dbReference type="Proteomes" id="UP000316425">
    <property type="component" value="Unassembled WGS sequence"/>
</dbReference>
<dbReference type="Pfam" id="PF01368">
    <property type="entry name" value="DHH"/>
    <property type="match status" value="1"/>
</dbReference>
<reference evidence="3 4" key="1">
    <citation type="submission" date="2019-07" db="EMBL/GenBank/DDBJ databases">
        <title>Allobacillus sp. nov. SKP isolated from shrimp paste of Euphausiacea.</title>
        <authorList>
            <person name="Kanchanasin P."/>
            <person name="Tanasupawat S."/>
            <person name="Shi W."/>
            <person name="Wu L."/>
            <person name="Ma J."/>
        </authorList>
    </citation>
    <scope>NUCLEOTIDE SEQUENCE [LARGE SCALE GENOMIC DNA]</scope>
    <source>
        <strain evidence="3 4">SKP4-8</strain>
    </source>
</reference>